<feature type="transmembrane region" description="Helical" evidence="1">
    <location>
        <begin position="35"/>
        <end position="55"/>
    </location>
</feature>
<accession>A0A381Q9U7</accession>
<keyword evidence="1" id="KW-1133">Transmembrane helix</keyword>
<evidence type="ECO:0000313" key="2">
    <source>
        <dbReference type="EMBL" id="SUZ75810.1"/>
    </source>
</evidence>
<organism evidence="2">
    <name type="scientific">marine metagenome</name>
    <dbReference type="NCBI Taxonomy" id="408172"/>
    <lineage>
        <taxon>unclassified sequences</taxon>
        <taxon>metagenomes</taxon>
        <taxon>ecological metagenomes</taxon>
    </lineage>
</organism>
<keyword evidence="1" id="KW-0472">Membrane</keyword>
<keyword evidence="1" id="KW-0812">Transmembrane</keyword>
<reference evidence="2" key="1">
    <citation type="submission" date="2018-05" db="EMBL/GenBank/DDBJ databases">
        <authorList>
            <person name="Lanie J.A."/>
            <person name="Ng W.-L."/>
            <person name="Kazmierczak K.M."/>
            <person name="Andrzejewski T.M."/>
            <person name="Davidsen T.M."/>
            <person name="Wayne K.J."/>
            <person name="Tettelin H."/>
            <person name="Glass J.I."/>
            <person name="Rusch D."/>
            <person name="Podicherti R."/>
            <person name="Tsui H.-C.T."/>
            <person name="Winkler M.E."/>
        </authorList>
    </citation>
    <scope>NUCLEOTIDE SEQUENCE</scope>
</reference>
<name>A0A381Q9U7_9ZZZZ</name>
<dbReference type="AlphaFoldDB" id="A0A381Q9U7"/>
<dbReference type="EMBL" id="UINC01001260">
    <property type="protein sequence ID" value="SUZ75810.1"/>
    <property type="molecule type" value="Genomic_DNA"/>
</dbReference>
<evidence type="ECO:0000256" key="1">
    <source>
        <dbReference type="SAM" id="Phobius"/>
    </source>
</evidence>
<sequence>MTDQSKSDQGVPPVDVPEAGVPGLILPDPPSKAKLFWATLAALGVAGVVLVSAILPAEYDIDPLGIGEVLGLRVLSNPGDGTIAVRPDGITAHGSSYRTDHRTFEIAPGSFVEYKYRLEEGRSMVYSWSASYWVRSEMHSEADGAEEGTADFFEVEERTLARHGSYVAPFPGIHGWYWLNENDDTVTVTLDASGFFSTSVELARGELPTVREIMETPDSTAWRPFF</sequence>
<proteinExistence type="predicted"/>
<protein>
    <submittedName>
        <fullName evidence="2">Uncharacterized protein</fullName>
    </submittedName>
</protein>
<gene>
    <name evidence="2" type="ORF">METZ01_LOCUS28664</name>
</gene>